<dbReference type="Gene3D" id="2.60.40.2750">
    <property type="match status" value="1"/>
</dbReference>
<feature type="chain" id="PRO_5015508637" evidence="1">
    <location>
        <begin position="18"/>
        <end position="1309"/>
    </location>
</feature>
<organism evidence="3 4">
    <name type="scientific">Victivallis vadensis</name>
    <dbReference type="NCBI Taxonomy" id="172901"/>
    <lineage>
        <taxon>Bacteria</taxon>
        <taxon>Pseudomonadati</taxon>
        <taxon>Lentisphaerota</taxon>
        <taxon>Lentisphaeria</taxon>
        <taxon>Victivallales</taxon>
        <taxon>Victivallaceae</taxon>
        <taxon>Victivallis</taxon>
    </lineage>
</organism>
<reference evidence="3 4" key="1">
    <citation type="submission" date="2018-04" db="EMBL/GenBank/DDBJ databases">
        <title>Genomic Encyclopedia of Type Strains, Phase IV (KMG-IV): sequencing the most valuable type-strain genomes for metagenomic binning, comparative biology and taxonomic classification.</title>
        <authorList>
            <person name="Goeker M."/>
        </authorList>
    </citation>
    <scope>NUCLEOTIDE SEQUENCE [LARGE SCALE GENOMIC DNA]</scope>
    <source>
        <strain evidence="3 4">DSM 14823</strain>
    </source>
</reference>
<feature type="domain" description="Heparinase II C-terminal" evidence="2">
    <location>
        <begin position="967"/>
        <end position="1040"/>
    </location>
</feature>
<dbReference type="Gene3D" id="2.60.120.260">
    <property type="entry name" value="Galactose-binding domain-like"/>
    <property type="match status" value="2"/>
</dbReference>
<dbReference type="RefSeq" id="WP_165833025.1">
    <property type="nucleotide sequence ID" value="NZ_CABMMC010000128.1"/>
</dbReference>
<keyword evidence="4" id="KW-1185">Reference proteome</keyword>
<evidence type="ECO:0000256" key="1">
    <source>
        <dbReference type="SAM" id="SignalP"/>
    </source>
</evidence>
<gene>
    <name evidence="3" type="ORF">C8D82_11739</name>
</gene>
<evidence type="ECO:0000259" key="2">
    <source>
        <dbReference type="Pfam" id="PF18675"/>
    </source>
</evidence>
<dbReference type="InterPro" id="IPR040925">
    <property type="entry name" value="HepII_C"/>
</dbReference>
<dbReference type="InterPro" id="IPR008929">
    <property type="entry name" value="Chondroitin_lyas"/>
</dbReference>
<sequence length="1309" mass="144777">MRLFILTAALLCGVLAAAEVIDRNEFSAGNAAAVPPGFAAYPGREKLGGSRSFATDGGRKVLKLVDDRDDGEIGIVKRYRVRPGEYYKASIEVKRPQGVEDRNGAPFFLQFSFLPGGAWVQQRIHASDMEWRQVTLTGRVPEKTAGMEVYLYSHRAPTGALLARNYRLERSAEPFPEPVEIRTPSTVRLPAAGGRMGENAQLIDDSRFPGGKAVAAEAGGNSGEVTFEFAAPEPGRYQLFLCSGTDERGAELMRKGRTKYDSLMVELAIDGGVPTRRVAYSPWIQVPAWRNELGRFGLTGKKQCFTLRLPAGLRIGYLEAVRYRPAAAPAKAAQYRPQVVPGKAHPRLWVTPESLPQVRANLTAPENRAAWEFIRREAAKPVAFKADSGREVTPEPAVLKAAANKAFVFLMGGGRERGREAAELAGSYLAHVSFGNMLDVARELGETIYLSSLVYDWCYELLTPAERKFFREKLLEFADGMEIGWPPFRQPVTNGHGNEAQLNRDLLAMGIAFYGEDDEPYRYCAYRLFEELIPMRKVEYESPRHNQGVGYGSYRFGWELHAAWLLRRMSGKEQFAPNIKSVGRFWIQARLPDGELLRDGDGILGGAYWSFPATALLDYTYAADPVMKGEFWRQGGWRNDPVLFLLLNDPALKAEPSAAGLPLARDTGRWLGSLTVRTGWNAGPLSGDVVAEMRGGGLHFGGHQHAAGGAFQLYYRGIQAADLGQYVFYGVPHDYNVNKRSVSKNVMLCVDPAEKVPFGAFNDGGQRFVLYSPANLDEMLHRAENRAGEVLFSGFGPSRGRPVYGVFSVDLAAAYSAKVRSYVRSFVFLNFENRSHPAALIVADRMVSAKPEFRKYWQINTLGKPELTADGLLHRRTTAGRTGTMHVQMLKPAAAGRTVEIVGADQVFGKSYPPPNAAKPEANGFRTMFSPKEMRLCDDFLTVIQLANGRNEPLPCELSEQGRVRLVTVADWAVMLPADGREVKEEFQLAVPEGKTRVLLTSLQPGFWNVTTPGGDSFNFTVKQGDGTAAFDGGQGSYLLKPQQVDGCLELAVPAWEAAEVREPEGQLTLNNSPVSKLPVVEERGTLLIPVRELAARTGTVPEYSGSTLKLRCDQDESVWTEGVNSLILNGVTLNIPAAARVIGGEWYLPWEPLADFLRCDGFADLASRCVSLEKGEAGRPGGEIFRIESTAPMSREDRMNLLSPERQRGYWAARGKGVQWEAILFRPIKLRGVGIHWMNGDIRRADFRLEVSPDGRTWHTVSDGKSSGRARGFEDVTFPEQPVRRIRFTGRGNSRNDWNSIVGLRLLR</sequence>
<dbReference type="SUPFAM" id="SSF49785">
    <property type="entry name" value="Galactose-binding domain-like"/>
    <property type="match status" value="1"/>
</dbReference>
<dbReference type="Proteomes" id="UP000245959">
    <property type="component" value="Unassembled WGS sequence"/>
</dbReference>
<protein>
    <submittedName>
        <fullName evidence="3">F5/8 type C domain-containing protein</fullName>
    </submittedName>
</protein>
<accession>A0A2U1AV97</accession>
<dbReference type="Gene3D" id="2.70.98.70">
    <property type="match status" value="1"/>
</dbReference>
<keyword evidence="1" id="KW-0732">Signal</keyword>
<proteinExistence type="predicted"/>
<dbReference type="InterPro" id="IPR008979">
    <property type="entry name" value="Galactose-bd-like_sf"/>
</dbReference>
<evidence type="ECO:0000313" key="3">
    <source>
        <dbReference type="EMBL" id="PVY40320.1"/>
    </source>
</evidence>
<dbReference type="Pfam" id="PF18675">
    <property type="entry name" value="HepII_C"/>
    <property type="match status" value="1"/>
</dbReference>
<dbReference type="EMBL" id="QEKH01000017">
    <property type="protein sequence ID" value="PVY40320.1"/>
    <property type="molecule type" value="Genomic_DNA"/>
</dbReference>
<dbReference type="GeneID" id="78295676"/>
<dbReference type="Gene3D" id="1.50.10.100">
    <property type="entry name" value="Chondroitin AC/alginate lyase"/>
    <property type="match status" value="1"/>
</dbReference>
<comment type="caution">
    <text evidence="3">The sequence shown here is derived from an EMBL/GenBank/DDBJ whole genome shotgun (WGS) entry which is preliminary data.</text>
</comment>
<feature type="signal peptide" evidence="1">
    <location>
        <begin position="1"/>
        <end position="17"/>
    </location>
</feature>
<evidence type="ECO:0000313" key="4">
    <source>
        <dbReference type="Proteomes" id="UP000245959"/>
    </source>
</evidence>
<name>A0A2U1AV97_9BACT</name>
<dbReference type="SUPFAM" id="SSF48230">
    <property type="entry name" value="Chondroitin AC/alginate lyase"/>
    <property type="match status" value="1"/>
</dbReference>